<dbReference type="InterPro" id="IPR000679">
    <property type="entry name" value="Znf_GATA"/>
</dbReference>
<evidence type="ECO:0000256" key="4">
    <source>
        <dbReference type="SAM" id="MobiDB-lite"/>
    </source>
</evidence>
<dbReference type="Proteomes" id="UP001212152">
    <property type="component" value="Unassembled WGS sequence"/>
</dbReference>
<dbReference type="InterPro" id="IPR013088">
    <property type="entry name" value="Znf_NHR/GATA"/>
</dbReference>
<dbReference type="PANTHER" id="PTHR22880:SF225">
    <property type="entry name" value="BROMODOMAIN-CONTAINING PROTEIN BET-1-RELATED"/>
    <property type="match status" value="1"/>
</dbReference>
<organism evidence="8 9">
    <name type="scientific">Geranomyces variabilis</name>
    <dbReference type="NCBI Taxonomy" id="109894"/>
    <lineage>
        <taxon>Eukaryota</taxon>
        <taxon>Fungi</taxon>
        <taxon>Fungi incertae sedis</taxon>
        <taxon>Chytridiomycota</taxon>
        <taxon>Chytridiomycota incertae sedis</taxon>
        <taxon>Chytridiomycetes</taxon>
        <taxon>Spizellomycetales</taxon>
        <taxon>Powellomycetaceae</taxon>
        <taxon>Geranomyces</taxon>
    </lineage>
</organism>
<dbReference type="GO" id="GO:0006355">
    <property type="term" value="P:regulation of DNA-templated transcription"/>
    <property type="evidence" value="ECO:0007669"/>
    <property type="project" value="InterPro"/>
</dbReference>
<feature type="compositionally biased region" description="Low complexity" evidence="4">
    <location>
        <begin position="142"/>
        <end position="156"/>
    </location>
</feature>
<dbReference type="PROSITE" id="PS50014">
    <property type="entry name" value="BROMODOMAIN_2"/>
    <property type="match status" value="1"/>
</dbReference>
<dbReference type="PROSITE" id="PS51525">
    <property type="entry name" value="NET"/>
    <property type="match status" value="1"/>
</dbReference>
<dbReference type="Pfam" id="PF00439">
    <property type="entry name" value="Bromodomain"/>
    <property type="match status" value="1"/>
</dbReference>
<dbReference type="InterPro" id="IPR018359">
    <property type="entry name" value="Bromodomain_CS"/>
</dbReference>
<dbReference type="AlphaFoldDB" id="A0AAD5TI68"/>
<name>A0AAD5TI68_9FUNG</name>
<dbReference type="SUPFAM" id="SSF47370">
    <property type="entry name" value="Bromodomain"/>
    <property type="match status" value="1"/>
</dbReference>
<evidence type="ECO:0000256" key="2">
    <source>
        <dbReference type="PROSITE-ProRule" id="PRU00035"/>
    </source>
</evidence>
<dbReference type="PROSITE" id="PS00633">
    <property type="entry name" value="BROMODOMAIN_1"/>
    <property type="match status" value="1"/>
</dbReference>
<dbReference type="Pfam" id="PF00320">
    <property type="entry name" value="GATA"/>
    <property type="match status" value="1"/>
</dbReference>
<evidence type="ECO:0000313" key="9">
    <source>
        <dbReference type="Proteomes" id="UP001212152"/>
    </source>
</evidence>
<feature type="compositionally biased region" description="Basic residues" evidence="4">
    <location>
        <begin position="177"/>
        <end position="189"/>
    </location>
</feature>
<dbReference type="Gene3D" id="1.20.920.10">
    <property type="entry name" value="Bromodomain-like"/>
    <property type="match status" value="1"/>
</dbReference>
<accession>A0AAD5TI68</accession>
<feature type="compositionally biased region" description="Basic and acidic residues" evidence="4">
    <location>
        <begin position="167"/>
        <end position="176"/>
    </location>
</feature>
<dbReference type="InterPro" id="IPR027353">
    <property type="entry name" value="NET_dom"/>
</dbReference>
<dbReference type="SMART" id="SM00297">
    <property type="entry name" value="BROMO"/>
    <property type="match status" value="1"/>
</dbReference>
<evidence type="ECO:0000256" key="3">
    <source>
        <dbReference type="PROSITE-ProRule" id="PRU00094"/>
    </source>
</evidence>
<evidence type="ECO:0000313" key="8">
    <source>
        <dbReference type="EMBL" id="KAJ3175348.1"/>
    </source>
</evidence>
<feature type="region of interest" description="Disordered" evidence="4">
    <location>
        <begin position="443"/>
        <end position="468"/>
    </location>
</feature>
<sequence length="468" mass="51089">MTTLSETSFASRSPPAVAAPTLSPGDFKACGQMLSELCKHASAWPFKTPVDPVLVGAPDYFDVVKRPMDLSTVERKLASHQYSEVQDFADDVQLMLNNCFLYNPPTNTVHQLGKSLEGYFSLQLNKAFPTITTYSLPRADLPKAATPGAAPAAGPRRASKRSVRAPKIFEPEDITLKKPKTPAATHRRSSNSSVHVRDADLAASSDEEMDQQISTLATCLQTINQQLALLTDKKKPKRKRSSITAPTLPVTPVVKRRKSKSQVVRSPSPVPMVLEENNPANLEKQCEYCATSETPMWRRGPSGCGTLCNKCGVKWRNGKIMGDNKLPETPVYAANTPVRTKRKTVKKEAPMAAASAGRAAAKSRGPAALKKASATRTISFEQKNELSFMISNLDEYHMSGVVEIIRSGLPHLRDTQEEIELDIDTIDGPTLCTLWDYVKKAGRKMNSGPRGLASDEDESDEASSSDSD</sequence>
<dbReference type="Gene3D" id="1.20.1270.220">
    <property type="match status" value="1"/>
</dbReference>
<dbReference type="GO" id="GO:0006338">
    <property type="term" value="P:chromatin remodeling"/>
    <property type="evidence" value="ECO:0007669"/>
    <property type="project" value="TreeGrafter"/>
</dbReference>
<protein>
    <submittedName>
        <fullName evidence="8">Uncharacterized protein</fullName>
    </submittedName>
</protein>
<feature type="domain" description="NET" evidence="7">
    <location>
        <begin position="368"/>
        <end position="449"/>
    </location>
</feature>
<keyword evidence="3" id="KW-0863">Zinc-finger</keyword>
<feature type="domain" description="GATA-type" evidence="6">
    <location>
        <begin position="280"/>
        <end position="316"/>
    </location>
</feature>
<keyword evidence="3" id="KW-0862">Zinc</keyword>
<reference evidence="8" key="1">
    <citation type="submission" date="2020-05" db="EMBL/GenBank/DDBJ databases">
        <title>Phylogenomic resolution of chytrid fungi.</title>
        <authorList>
            <person name="Stajich J.E."/>
            <person name="Amses K."/>
            <person name="Simmons R."/>
            <person name="Seto K."/>
            <person name="Myers J."/>
            <person name="Bonds A."/>
            <person name="Quandt C.A."/>
            <person name="Barry K."/>
            <person name="Liu P."/>
            <person name="Grigoriev I."/>
            <person name="Longcore J.E."/>
            <person name="James T.Y."/>
        </authorList>
    </citation>
    <scope>NUCLEOTIDE SEQUENCE</scope>
    <source>
        <strain evidence="8">JEL0379</strain>
    </source>
</reference>
<evidence type="ECO:0000259" key="7">
    <source>
        <dbReference type="PROSITE" id="PS51525"/>
    </source>
</evidence>
<feature type="compositionally biased region" description="Acidic residues" evidence="4">
    <location>
        <begin position="454"/>
        <end position="468"/>
    </location>
</feature>
<feature type="domain" description="Bromo" evidence="5">
    <location>
        <begin position="38"/>
        <end position="110"/>
    </location>
</feature>
<dbReference type="Pfam" id="PF17035">
    <property type="entry name" value="BET"/>
    <property type="match status" value="1"/>
</dbReference>
<dbReference type="SUPFAM" id="SSF57716">
    <property type="entry name" value="Glucocorticoid receptor-like (DNA-binding domain)"/>
    <property type="match status" value="1"/>
</dbReference>
<dbReference type="Gene3D" id="3.30.50.10">
    <property type="entry name" value="Erythroid Transcription Factor GATA-1, subunit A"/>
    <property type="match status" value="1"/>
</dbReference>
<dbReference type="PRINTS" id="PR00503">
    <property type="entry name" value="BROMODOMAIN"/>
</dbReference>
<dbReference type="PROSITE" id="PS50114">
    <property type="entry name" value="GATA_ZN_FINGER_2"/>
    <property type="match status" value="1"/>
</dbReference>
<dbReference type="InterPro" id="IPR038336">
    <property type="entry name" value="NET_sf"/>
</dbReference>
<dbReference type="GO" id="GO:0043565">
    <property type="term" value="F:sequence-specific DNA binding"/>
    <property type="evidence" value="ECO:0007669"/>
    <property type="project" value="InterPro"/>
</dbReference>
<evidence type="ECO:0000256" key="1">
    <source>
        <dbReference type="ARBA" id="ARBA00023117"/>
    </source>
</evidence>
<keyword evidence="3" id="KW-0479">Metal-binding</keyword>
<dbReference type="SMART" id="SM00401">
    <property type="entry name" value="ZnF_GATA"/>
    <property type="match status" value="1"/>
</dbReference>
<dbReference type="GO" id="GO:0005634">
    <property type="term" value="C:nucleus"/>
    <property type="evidence" value="ECO:0007669"/>
    <property type="project" value="TreeGrafter"/>
</dbReference>
<evidence type="ECO:0000259" key="6">
    <source>
        <dbReference type="PROSITE" id="PS50114"/>
    </source>
</evidence>
<feature type="region of interest" description="Disordered" evidence="4">
    <location>
        <begin position="140"/>
        <end position="207"/>
    </location>
</feature>
<evidence type="ECO:0000259" key="5">
    <source>
        <dbReference type="PROSITE" id="PS50014"/>
    </source>
</evidence>
<dbReference type="InterPro" id="IPR001487">
    <property type="entry name" value="Bromodomain"/>
</dbReference>
<dbReference type="GO" id="GO:0008270">
    <property type="term" value="F:zinc ion binding"/>
    <property type="evidence" value="ECO:0007669"/>
    <property type="project" value="UniProtKB-KW"/>
</dbReference>
<dbReference type="InterPro" id="IPR050935">
    <property type="entry name" value="Bromo_chromatin_reader"/>
</dbReference>
<keyword evidence="1 2" id="KW-0103">Bromodomain</keyword>
<keyword evidence="9" id="KW-1185">Reference proteome</keyword>
<dbReference type="CDD" id="cd00202">
    <property type="entry name" value="ZnF_GATA"/>
    <property type="match status" value="1"/>
</dbReference>
<dbReference type="GO" id="GO:0000785">
    <property type="term" value="C:chromatin"/>
    <property type="evidence" value="ECO:0007669"/>
    <property type="project" value="TreeGrafter"/>
</dbReference>
<dbReference type="PANTHER" id="PTHR22880">
    <property type="entry name" value="FALZ-RELATED BROMODOMAIN-CONTAINING PROTEINS"/>
    <property type="match status" value="1"/>
</dbReference>
<dbReference type="EMBL" id="JADGJQ010000053">
    <property type="protein sequence ID" value="KAJ3175348.1"/>
    <property type="molecule type" value="Genomic_DNA"/>
</dbReference>
<dbReference type="InterPro" id="IPR036427">
    <property type="entry name" value="Bromodomain-like_sf"/>
</dbReference>
<comment type="caution">
    <text evidence="8">The sequence shown here is derived from an EMBL/GenBank/DDBJ whole genome shotgun (WGS) entry which is preliminary data.</text>
</comment>
<gene>
    <name evidence="8" type="ORF">HDU87_006300</name>
</gene>
<feature type="region of interest" description="Disordered" evidence="4">
    <location>
        <begin position="231"/>
        <end position="275"/>
    </location>
</feature>
<proteinExistence type="predicted"/>